<feature type="transmembrane region" description="Helical" evidence="5">
    <location>
        <begin position="444"/>
        <end position="465"/>
    </location>
</feature>
<feature type="transmembrane region" description="Helical" evidence="5">
    <location>
        <begin position="338"/>
        <end position="359"/>
    </location>
</feature>
<dbReference type="Pfam" id="PF13515">
    <property type="entry name" value="FUSC_2"/>
    <property type="match status" value="1"/>
</dbReference>
<evidence type="ECO:0000256" key="4">
    <source>
        <dbReference type="ARBA" id="ARBA00023136"/>
    </source>
</evidence>
<dbReference type="RefSeq" id="WP_245914991.1">
    <property type="nucleotide sequence ID" value="NZ_PJMW01000002.1"/>
</dbReference>
<feature type="transmembrane region" description="Helical" evidence="5">
    <location>
        <begin position="94"/>
        <end position="116"/>
    </location>
</feature>
<feature type="transmembrane region" description="Helical" evidence="5">
    <location>
        <begin position="150"/>
        <end position="170"/>
    </location>
</feature>
<dbReference type="AlphaFoldDB" id="A0A2N3VLN7"/>
<feature type="domain" description="Integral membrane bound transporter" evidence="6">
    <location>
        <begin position="336"/>
        <end position="460"/>
    </location>
</feature>
<proteinExistence type="predicted"/>
<evidence type="ECO:0000313" key="7">
    <source>
        <dbReference type="EMBL" id="PKV82499.1"/>
    </source>
</evidence>
<feature type="transmembrane region" description="Helical" evidence="5">
    <location>
        <begin position="69"/>
        <end position="87"/>
    </location>
</feature>
<feature type="transmembrane region" description="Helical" evidence="5">
    <location>
        <begin position="122"/>
        <end position="143"/>
    </location>
</feature>
<dbReference type="InterPro" id="IPR049453">
    <property type="entry name" value="Memb_transporter_dom"/>
</dbReference>
<dbReference type="EMBL" id="PJMW01000002">
    <property type="protein sequence ID" value="PKV82499.1"/>
    <property type="molecule type" value="Genomic_DNA"/>
</dbReference>
<evidence type="ECO:0000259" key="6">
    <source>
        <dbReference type="Pfam" id="PF13515"/>
    </source>
</evidence>
<evidence type="ECO:0000256" key="2">
    <source>
        <dbReference type="ARBA" id="ARBA00022692"/>
    </source>
</evidence>
<dbReference type="GO" id="GO:0016020">
    <property type="term" value="C:membrane"/>
    <property type="evidence" value="ECO:0007669"/>
    <property type="project" value="UniProtKB-SubCell"/>
</dbReference>
<keyword evidence="8" id="KW-1185">Reference proteome</keyword>
<dbReference type="Proteomes" id="UP000233766">
    <property type="component" value="Unassembled WGS sequence"/>
</dbReference>
<protein>
    <submittedName>
        <fullName evidence="7">Fusaric acid resistance family protein</fullName>
    </submittedName>
</protein>
<organism evidence="7 8">
    <name type="scientific">Nocardia fluminea</name>
    <dbReference type="NCBI Taxonomy" id="134984"/>
    <lineage>
        <taxon>Bacteria</taxon>
        <taxon>Bacillati</taxon>
        <taxon>Actinomycetota</taxon>
        <taxon>Actinomycetes</taxon>
        <taxon>Mycobacteriales</taxon>
        <taxon>Nocardiaceae</taxon>
        <taxon>Nocardia</taxon>
    </lineage>
</organism>
<comment type="subcellular location">
    <subcellularLocation>
        <location evidence="1">Membrane</location>
        <topology evidence="1">Multi-pass membrane protein</topology>
    </subcellularLocation>
</comment>
<keyword evidence="3 5" id="KW-1133">Transmembrane helix</keyword>
<evidence type="ECO:0000256" key="5">
    <source>
        <dbReference type="SAM" id="Phobius"/>
    </source>
</evidence>
<evidence type="ECO:0000256" key="3">
    <source>
        <dbReference type="ARBA" id="ARBA00022989"/>
    </source>
</evidence>
<sequence length="490" mass="50180">MPAATRDLPNPPAAPARLRHSRGALAHSVSAATWRRALEMRSADATVAVSLRVGAAAALVFAGCGLLDLRPYVGFAVLGALASAFARHEPMARLVATVSFVGALVVTFVAAGGLLALAHVPMWAEVALMSVGAAVAAMSISAFRITGPGPVILVFAATASVGYVTTPGHLVHACSAAAIGAAVGLLAQTAPLLVLPLGPARLAVARALSALAALDRGGPVEPARAAIANAREKLALSGIRTCDARHYRDLVALLDEVEAALDDWTAGDRTRLLDVVRYEAELRKIKRRSIIFDRAAPARVSTLPRPERFTAASLSGLRSPVVLGNAARIALASACAGWFAAAAGLASPLWATMGAMAAMQGVSYAMTVQRGIQRLLGNVGGALIGALLIAASLGYWATAVVIVVLQVSAEVMAARNYALTSLAVTPMALLMVGLGVHLSPEIGVSRIVDTLIGVTIGVVVAAVTISRSDLQHLQAAAPTGAKPCVTRVRP</sequence>
<keyword evidence="4 5" id="KW-0472">Membrane</keyword>
<feature type="transmembrane region" description="Helical" evidence="5">
    <location>
        <begin position="379"/>
        <end position="405"/>
    </location>
</feature>
<name>A0A2N3VLN7_9NOCA</name>
<accession>A0A2N3VLN7</accession>
<keyword evidence="2 5" id="KW-0812">Transmembrane</keyword>
<gene>
    <name evidence="7" type="ORF">ATK86_6989</name>
</gene>
<feature type="transmembrane region" description="Helical" evidence="5">
    <location>
        <begin position="417"/>
        <end position="438"/>
    </location>
</feature>
<comment type="caution">
    <text evidence="7">The sequence shown here is derived from an EMBL/GenBank/DDBJ whole genome shotgun (WGS) entry which is preliminary data.</text>
</comment>
<feature type="transmembrane region" description="Helical" evidence="5">
    <location>
        <begin position="176"/>
        <end position="197"/>
    </location>
</feature>
<evidence type="ECO:0000256" key="1">
    <source>
        <dbReference type="ARBA" id="ARBA00004141"/>
    </source>
</evidence>
<evidence type="ECO:0000313" key="8">
    <source>
        <dbReference type="Proteomes" id="UP000233766"/>
    </source>
</evidence>
<reference evidence="7 8" key="1">
    <citation type="submission" date="2017-12" db="EMBL/GenBank/DDBJ databases">
        <title>Sequencing the genomes of 1000 Actinobacteria strains.</title>
        <authorList>
            <person name="Klenk H.-P."/>
        </authorList>
    </citation>
    <scope>NUCLEOTIDE SEQUENCE [LARGE SCALE GENOMIC DNA]</scope>
    <source>
        <strain evidence="7 8">DSM 44489</strain>
    </source>
</reference>